<reference evidence="1 2" key="1">
    <citation type="submission" date="2009-10" db="EMBL/GenBank/DDBJ databases">
        <authorList>
            <person name="Qin X."/>
            <person name="Bachman B."/>
            <person name="Battles P."/>
            <person name="Bell A."/>
            <person name="Bess C."/>
            <person name="Bickham C."/>
            <person name="Chaboub L."/>
            <person name="Chen D."/>
            <person name="Coyle M."/>
            <person name="Deiros D.R."/>
            <person name="Dinh H."/>
            <person name="Forbes L."/>
            <person name="Fowler G."/>
            <person name="Francisco L."/>
            <person name="Fu Q."/>
            <person name="Gubbala S."/>
            <person name="Hale W."/>
            <person name="Han Y."/>
            <person name="Hemphill L."/>
            <person name="Highlander S.K."/>
            <person name="Hirani K."/>
            <person name="Hogues M."/>
            <person name="Jackson L."/>
            <person name="Jakkamsetti A."/>
            <person name="Javaid M."/>
            <person name="Jiang H."/>
            <person name="Korchina V."/>
            <person name="Kovar C."/>
            <person name="Lara F."/>
            <person name="Lee S."/>
            <person name="Mata R."/>
            <person name="Mathew T."/>
            <person name="Moen C."/>
            <person name="Morales K."/>
            <person name="Munidasa M."/>
            <person name="Nazareth L."/>
            <person name="Ngo R."/>
            <person name="Nguyen L."/>
            <person name="Okwuonu G."/>
            <person name="Ongeri F."/>
            <person name="Patil S."/>
            <person name="Petrosino J."/>
            <person name="Pham C."/>
            <person name="Pham P."/>
            <person name="Pu L.-L."/>
            <person name="Puazo M."/>
            <person name="Raj R."/>
            <person name="Reid J."/>
            <person name="Rouhana J."/>
            <person name="Saada N."/>
            <person name="Shang Y."/>
            <person name="Simmons D."/>
            <person name="Thornton R."/>
            <person name="Warren J."/>
            <person name="Weissenberger G."/>
            <person name="Zhang J."/>
            <person name="Zhang L."/>
            <person name="Zhou C."/>
            <person name="Zhu D."/>
            <person name="Muzny D."/>
            <person name="Worley K."/>
            <person name="Gibbs R."/>
        </authorList>
    </citation>
    <scope>NUCLEOTIDE SEQUENCE [LARGE SCALE GENOMIC DNA]</scope>
    <source>
        <strain evidence="1 2">DSM 17361</strain>
    </source>
</reference>
<gene>
    <name evidence="1" type="ORF">HMPREF0645_2767</name>
</gene>
<dbReference type="EMBL" id="ACKS01000109">
    <property type="protein sequence ID" value="EFA42879.1"/>
    <property type="molecule type" value="Genomic_DNA"/>
</dbReference>
<evidence type="ECO:0000313" key="1">
    <source>
        <dbReference type="EMBL" id="EFA42879.1"/>
    </source>
</evidence>
<keyword evidence="2" id="KW-1185">Reference proteome</keyword>
<sequence length="94" mass="11009">MFKGDEHLHYMEAEDGQKYVFDEQLQAYRPADFTTLARKAVAKRRRAAARRYTKTRASLGEKHAGYEGKRKGLMILVDFDDAKFNRRVNQQVQN</sequence>
<dbReference type="AlphaFoldDB" id="D1Q0N2"/>
<comment type="caution">
    <text evidence="1">The sequence shown here is derived from an EMBL/GenBank/DDBJ whole genome shotgun (WGS) entry which is preliminary data.</text>
</comment>
<dbReference type="HOGENOM" id="CLU_2383691_0_0_10"/>
<dbReference type="Proteomes" id="UP000003160">
    <property type="component" value="Unassembled WGS sequence"/>
</dbReference>
<protein>
    <submittedName>
        <fullName evidence="1">Uncharacterized protein</fullName>
    </submittedName>
</protein>
<name>D1Q0N2_9BACT</name>
<evidence type="ECO:0000313" key="2">
    <source>
        <dbReference type="Proteomes" id="UP000003160"/>
    </source>
</evidence>
<proteinExistence type="predicted"/>
<dbReference type="RefSeq" id="WP_007175159.1">
    <property type="nucleotide sequence ID" value="NZ_GG704783.1"/>
</dbReference>
<organism evidence="1 2">
    <name type="scientific">Hallella bergensis DSM 17361</name>
    <dbReference type="NCBI Taxonomy" id="585502"/>
    <lineage>
        <taxon>Bacteria</taxon>
        <taxon>Pseudomonadati</taxon>
        <taxon>Bacteroidota</taxon>
        <taxon>Bacteroidia</taxon>
        <taxon>Bacteroidales</taxon>
        <taxon>Prevotellaceae</taxon>
        <taxon>Hallella</taxon>
    </lineage>
</organism>
<accession>D1Q0N2</accession>